<dbReference type="Proteomes" id="UP001357485">
    <property type="component" value="Unassembled WGS sequence"/>
</dbReference>
<evidence type="ECO:0000313" key="1">
    <source>
        <dbReference type="EMBL" id="KAK5276446.1"/>
    </source>
</evidence>
<feature type="non-terminal residue" evidence="1">
    <location>
        <position position="52"/>
    </location>
</feature>
<accession>A0ABR0M1L0</accession>
<organism evidence="1 2">
    <name type="scientific">Cryomyces antarcticus</name>
    <dbReference type="NCBI Taxonomy" id="329879"/>
    <lineage>
        <taxon>Eukaryota</taxon>
        <taxon>Fungi</taxon>
        <taxon>Dikarya</taxon>
        <taxon>Ascomycota</taxon>
        <taxon>Pezizomycotina</taxon>
        <taxon>Dothideomycetes</taxon>
        <taxon>Dothideomycetes incertae sedis</taxon>
        <taxon>Cryomyces</taxon>
    </lineage>
</organism>
<feature type="non-terminal residue" evidence="1">
    <location>
        <position position="1"/>
    </location>
</feature>
<name>A0ABR0M1L0_9PEZI</name>
<evidence type="ECO:0000313" key="2">
    <source>
        <dbReference type="Proteomes" id="UP001357485"/>
    </source>
</evidence>
<proteinExistence type="predicted"/>
<keyword evidence="2" id="KW-1185">Reference proteome</keyword>
<reference evidence="1 2" key="1">
    <citation type="submission" date="2023-08" db="EMBL/GenBank/DDBJ databases">
        <title>Black Yeasts Isolated from many extreme environments.</title>
        <authorList>
            <person name="Coleine C."/>
            <person name="Stajich J.E."/>
            <person name="Selbmann L."/>
        </authorList>
    </citation>
    <scope>NUCLEOTIDE SEQUENCE [LARGE SCALE GENOMIC DNA]</scope>
    <source>
        <strain evidence="1 2">CCFEE 536</strain>
    </source>
</reference>
<protein>
    <submittedName>
        <fullName evidence="1">Uncharacterized protein</fullName>
    </submittedName>
</protein>
<gene>
    <name evidence="1" type="ORF">LTR16_011194</name>
</gene>
<comment type="caution">
    <text evidence="1">The sequence shown here is derived from an EMBL/GenBank/DDBJ whole genome shotgun (WGS) entry which is preliminary data.</text>
</comment>
<sequence length="52" mass="6079">PSAGLAPGEERKRFWTALFRRKEREMTWMDRIEQMGVKDGIMLEDEIVGTPI</sequence>
<dbReference type="EMBL" id="JAVRRA010003400">
    <property type="protein sequence ID" value="KAK5276446.1"/>
    <property type="molecule type" value="Genomic_DNA"/>
</dbReference>